<dbReference type="OrthoDB" id="5596724at2759"/>
<feature type="compositionally biased region" description="Basic and acidic residues" evidence="1">
    <location>
        <begin position="376"/>
        <end position="389"/>
    </location>
</feature>
<name>A0A9W8HB59_9FUNG</name>
<dbReference type="EMBL" id="JANBUM010000229">
    <property type="protein sequence ID" value="KAJ2780945.1"/>
    <property type="molecule type" value="Genomic_DNA"/>
</dbReference>
<evidence type="ECO:0000256" key="1">
    <source>
        <dbReference type="SAM" id="MobiDB-lite"/>
    </source>
</evidence>
<keyword evidence="3" id="KW-1185">Reference proteome</keyword>
<dbReference type="AlphaFoldDB" id="A0A9W8HB59"/>
<protein>
    <submittedName>
        <fullName evidence="2">Uncharacterized protein</fullName>
    </submittedName>
</protein>
<gene>
    <name evidence="2" type="ORF">GGI15_003374</name>
</gene>
<sequence length="407" mass="45786">MTYGDYGNDGYNNNQGYGNQGYGNNQYQNQDYNNNQYQNQDYNNQYQNQGYEAQRGGEAAGFDNDRGFMDSAKNYFTEADGEFDKSHIALAGAGALATGLVGKKLYEHFRKDDEGRPQEPEFYDANGQKIYQMKDDNGQLIEQPMFYADGSPVEPSIMDKLRKFYRDDDGSLDKSNIFWAIAGTAGAGFAGKKLYEHFTKDEEGRPQSPKFYDANGEKIHQIKDDNGQLIEQPMYYADGAPVEPSVMDKLRKFYRDDDGSLDKSNIFWALAGTAAAGYAGKKVYDHYQKEENDQYNRPPQVYDANGQQVNLQGGDSTVAEQQLYNADGTPVEQSMMDKIRNFYRDDDGSVDKSNVFWTLAGTAAAGFIGKKVYDHYKGDDDEGRSRGFGDDNEEEGRSRGFGGDDNY</sequence>
<feature type="region of interest" description="Disordered" evidence="1">
    <location>
        <begin position="376"/>
        <end position="407"/>
    </location>
</feature>
<reference evidence="2" key="1">
    <citation type="submission" date="2022-07" db="EMBL/GenBank/DDBJ databases">
        <title>Phylogenomic reconstructions and comparative analyses of Kickxellomycotina fungi.</title>
        <authorList>
            <person name="Reynolds N.K."/>
            <person name="Stajich J.E."/>
            <person name="Barry K."/>
            <person name="Grigoriev I.V."/>
            <person name="Crous P."/>
            <person name="Smith M.E."/>
        </authorList>
    </citation>
    <scope>NUCLEOTIDE SEQUENCE</scope>
    <source>
        <strain evidence="2">BCRC 34489</strain>
    </source>
</reference>
<comment type="caution">
    <text evidence="2">The sequence shown here is derived from an EMBL/GenBank/DDBJ whole genome shotgun (WGS) entry which is preliminary data.</text>
</comment>
<organism evidence="2 3">
    <name type="scientific">Coemansia interrupta</name>
    <dbReference type="NCBI Taxonomy" id="1126814"/>
    <lineage>
        <taxon>Eukaryota</taxon>
        <taxon>Fungi</taxon>
        <taxon>Fungi incertae sedis</taxon>
        <taxon>Zoopagomycota</taxon>
        <taxon>Kickxellomycotina</taxon>
        <taxon>Kickxellomycetes</taxon>
        <taxon>Kickxellales</taxon>
        <taxon>Kickxellaceae</taxon>
        <taxon>Coemansia</taxon>
    </lineage>
</organism>
<proteinExistence type="predicted"/>
<feature type="region of interest" description="Disordered" evidence="1">
    <location>
        <begin position="1"/>
        <end position="41"/>
    </location>
</feature>
<evidence type="ECO:0000313" key="3">
    <source>
        <dbReference type="Proteomes" id="UP001140172"/>
    </source>
</evidence>
<dbReference type="Proteomes" id="UP001140172">
    <property type="component" value="Unassembled WGS sequence"/>
</dbReference>
<accession>A0A9W8HB59</accession>
<evidence type="ECO:0000313" key="2">
    <source>
        <dbReference type="EMBL" id="KAJ2780945.1"/>
    </source>
</evidence>